<sequence>MIIETGWPAVCDTRTTPLSEPAIPVGIKGKISWIEDIVAVLNSVNLNHDGKALVVVHFEPGWVGNAALSSGCGVRSFLFLEFNLPVC</sequence>
<evidence type="ECO:0000313" key="1">
    <source>
        <dbReference type="EMBL" id="KAG6372933.1"/>
    </source>
</evidence>
<dbReference type="OrthoDB" id="110914at2759"/>
<dbReference type="AlphaFoldDB" id="A0A8I3A7F5"/>
<evidence type="ECO:0000313" key="2">
    <source>
        <dbReference type="Proteomes" id="UP000683000"/>
    </source>
</evidence>
<reference evidence="1" key="1">
    <citation type="submission" date="2021-03" db="EMBL/GenBank/DDBJ databases">
        <title>Evolutionary innovations through gain and loss of genes in the ectomycorrhizal Boletales.</title>
        <authorList>
            <person name="Wu G."/>
            <person name="Miyauchi S."/>
            <person name="Morin E."/>
            <person name="Yang Z.-L."/>
            <person name="Xu J."/>
            <person name="Martin F.M."/>
        </authorList>
    </citation>
    <scope>NUCLEOTIDE SEQUENCE</scope>
    <source>
        <strain evidence="1">BR01</strain>
    </source>
</reference>
<dbReference type="Gene3D" id="3.20.20.80">
    <property type="entry name" value="Glycosidases"/>
    <property type="match status" value="1"/>
</dbReference>
<accession>A0A8I3A7F5</accession>
<dbReference type="Proteomes" id="UP000683000">
    <property type="component" value="Unassembled WGS sequence"/>
</dbReference>
<dbReference type="EMBL" id="JAGFBS010000024">
    <property type="protein sequence ID" value="KAG6372933.1"/>
    <property type="molecule type" value="Genomic_DNA"/>
</dbReference>
<protein>
    <submittedName>
        <fullName evidence="1">Uncharacterized protein</fullName>
    </submittedName>
</protein>
<keyword evidence="2" id="KW-1185">Reference proteome</keyword>
<proteinExistence type="predicted"/>
<gene>
    <name evidence="1" type="ORF">JVT61DRAFT_6969</name>
</gene>
<organism evidence="1 2">
    <name type="scientific">Boletus reticuloceps</name>
    <dbReference type="NCBI Taxonomy" id="495285"/>
    <lineage>
        <taxon>Eukaryota</taxon>
        <taxon>Fungi</taxon>
        <taxon>Dikarya</taxon>
        <taxon>Basidiomycota</taxon>
        <taxon>Agaricomycotina</taxon>
        <taxon>Agaricomycetes</taxon>
        <taxon>Agaricomycetidae</taxon>
        <taxon>Boletales</taxon>
        <taxon>Boletineae</taxon>
        <taxon>Boletaceae</taxon>
        <taxon>Boletoideae</taxon>
        <taxon>Boletus</taxon>
    </lineage>
</organism>
<comment type="caution">
    <text evidence="1">The sequence shown here is derived from an EMBL/GenBank/DDBJ whole genome shotgun (WGS) entry which is preliminary data.</text>
</comment>
<name>A0A8I3A7F5_9AGAM</name>